<dbReference type="Proteomes" id="UP000565572">
    <property type="component" value="Unassembled WGS sequence"/>
</dbReference>
<dbReference type="SMART" id="SM00530">
    <property type="entry name" value="HTH_XRE"/>
    <property type="match status" value="1"/>
</dbReference>
<dbReference type="InterPro" id="IPR041413">
    <property type="entry name" value="MLTR_LBD"/>
</dbReference>
<accession>A0A7W5JVY9</accession>
<evidence type="ECO:0000313" key="2">
    <source>
        <dbReference type="EMBL" id="MBB3326762.1"/>
    </source>
</evidence>
<dbReference type="Pfam" id="PF13560">
    <property type="entry name" value="HTH_31"/>
    <property type="match status" value="1"/>
</dbReference>
<dbReference type="InterPro" id="IPR010982">
    <property type="entry name" value="Lambda_DNA-bd_dom_sf"/>
</dbReference>
<dbReference type="AlphaFoldDB" id="A0A7W5JVY9"/>
<sequence length="295" mass="32490">MDNRSEVRDFLTSRRARLRPEQVGLTSRGARRVPGLRRAEAAQLAGVSIEYYTRLERGNLSGASEAVLDSLARGLRLDESERAYLFDLARSASASTAQRRPARPTVRELRPSIGRLLDAMVGVPAFVRNGRLDVLAINTMGRALYSVAYERPERPVNLARFVFLDPRAHLLHPDWEASAATTVAILRTEAGRDPFDKGLTDLVGELSTRSDDFRRLWAAHDVRLHRFGAKHFRHAEVGDLDLTFDALELPGEPDLTLTAYSAEPGTVAADNLALLASWAATHDQTPSSAADGSPR</sequence>
<dbReference type="EMBL" id="JACHZG010000001">
    <property type="protein sequence ID" value="MBB3326762.1"/>
    <property type="molecule type" value="Genomic_DNA"/>
</dbReference>
<dbReference type="GO" id="GO:0003677">
    <property type="term" value="F:DNA binding"/>
    <property type="evidence" value="ECO:0007669"/>
    <property type="project" value="InterPro"/>
</dbReference>
<organism evidence="2 3">
    <name type="scientific">Microlunatus antarcticus</name>
    <dbReference type="NCBI Taxonomy" id="53388"/>
    <lineage>
        <taxon>Bacteria</taxon>
        <taxon>Bacillati</taxon>
        <taxon>Actinomycetota</taxon>
        <taxon>Actinomycetes</taxon>
        <taxon>Propionibacteriales</taxon>
        <taxon>Propionibacteriaceae</taxon>
        <taxon>Microlunatus</taxon>
    </lineage>
</organism>
<comment type="caution">
    <text evidence="2">The sequence shown here is derived from an EMBL/GenBank/DDBJ whole genome shotgun (WGS) entry which is preliminary data.</text>
</comment>
<protein>
    <submittedName>
        <fullName evidence="2">Transcriptional regulator with XRE-family HTH domain</fullName>
    </submittedName>
</protein>
<evidence type="ECO:0000259" key="1">
    <source>
        <dbReference type="PROSITE" id="PS50943"/>
    </source>
</evidence>
<feature type="domain" description="HTH cro/C1-type" evidence="1">
    <location>
        <begin position="35"/>
        <end position="82"/>
    </location>
</feature>
<name>A0A7W5JVY9_9ACTN</name>
<dbReference type="CDD" id="cd00093">
    <property type="entry name" value="HTH_XRE"/>
    <property type="match status" value="1"/>
</dbReference>
<evidence type="ECO:0000313" key="3">
    <source>
        <dbReference type="Proteomes" id="UP000565572"/>
    </source>
</evidence>
<dbReference type="RefSeq" id="WP_183337646.1">
    <property type="nucleotide sequence ID" value="NZ_JACHZG010000001.1"/>
</dbReference>
<reference evidence="2 3" key="1">
    <citation type="submission" date="2020-08" db="EMBL/GenBank/DDBJ databases">
        <title>Sequencing the genomes of 1000 actinobacteria strains.</title>
        <authorList>
            <person name="Klenk H.-P."/>
        </authorList>
    </citation>
    <scope>NUCLEOTIDE SEQUENCE [LARGE SCALE GENOMIC DNA]</scope>
    <source>
        <strain evidence="2 3">DSM 11053</strain>
    </source>
</reference>
<dbReference type="Gene3D" id="1.10.260.40">
    <property type="entry name" value="lambda repressor-like DNA-binding domains"/>
    <property type="match status" value="1"/>
</dbReference>
<proteinExistence type="predicted"/>
<dbReference type="Pfam" id="PF17765">
    <property type="entry name" value="MLTR_LBD"/>
    <property type="match status" value="1"/>
</dbReference>
<keyword evidence="3" id="KW-1185">Reference proteome</keyword>
<dbReference type="PROSITE" id="PS50943">
    <property type="entry name" value="HTH_CROC1"/>
    <property type="match status" value="1"/>
</dbReference>
<dbReference type="Gene3D" id="3.30.450.180">
    <property type="match status" value="1"/>
</dbReference>
<dbReference type="SUPFAM" id="SSF47413">
    <property type="entry name" value="lambda repressor-like DNA-binding domains"/>
    <property type="match status" value="1"/>
</dbReference>
<dbReference type="InterPro" id="IPR001387">
    <property type="entry name" value="Cro/C1-type_HTH"/>
</dbReference>
<gene>
    <name evidence="2" type="ORF">FHX39_001706</name>
</gene>
<dbReference type="PANTHER" id="PTHR35010:SF2">
    <property type="entry name" value="BLL4672 PROTEIN"/>
    <property type="match status" value="1"/>
</dbReference>
<dbReference type="PANTHER" id="PTHR35010">
    <property type="entry name" value="BLL4672 PROTEIN-RELATED"/>
    <property type="match status" value="1"/>
</dbReference>